<keyword evidence="3" id="KW-1185">Reference proteome</keyword>
<dbReference type="PANTHER" id="PTHR15032">
    <property type="entry name" value="N-ACYL-PHOSPHATIDYLETHANOLAMINE-HYDROLYZING PHOSPHOLIPASE D"/>
    <property type="match status" value="1"/>
</dbReference>
<dbReference type="EMBL" id="VIBQ01000012">
    <property type="protein sequence ID" value="KAB8342786.1"/>
    <property type="molecule type" value="Genomic_DNA"/>
</dbReference>
<dbReference type="SUPFAM" id="SSF56281">
    <property type="entry name" value="Metallo-hydrolase/oxidoreductase"/>
    <property type="match status" value="1"/>
</dbReference>
<evidence type="ECO:0000313" key="2">
    <source>
        <dbReference type="EMBL" id="KAB8342786.1"/>
    </source>
</evidence>
<accession>A0A5N6KSS5</accession>
<dbReference type="Gene3D" id="3.60.15.10">
    <property type="entry name" value="Ribonuclease Z/Hydroxyacylglutathione hydrolase-like"/>
    <property type="match status" value="1"/>
</dbReference>
<dbReference type="Proteomes" id="UP000327013">
    <property type="component" value="Unassembled WGS sequence"/>
</dbReference>
<comment type="caution">
    <text evidence="2">The sequence shown here is derived from an EMBL/GenBank/DDBJ whole genome shotgun (WGS) entry which is preliminary data.</text>
</comment>
<dbReference type="GO" id="GO:0070290">
    <property type="term" value="F:N-acylphosphatidylethanolamine-specific phospholipase D activity"/>
    <property type="evidence" value="ECO:0007669"/>
    <property type="project" value="TreeGrafter"/>
</dbReference>
<proteinExistence type="predicted"/>
<sequence>MATPNKDHHIGSPPTHFRNPWSSFQQYSGLDVLRTRFGSNRNFVPVPEDRKGLVVVQKPTWGHDHAANGPKLKATWLGHASWLIEMPSPGSEDEAQSRPGLTILLDPVFSERTSPFKWLGPKRYTPLPCAIADLPPVDVVIISHNHYDHLDYDTIMAVRAKSTHTHFVCPLGNKAWFIGSGIPADRVSELDWWNSVQVTNQDGCEVELDALGLVVDTRGAKRNQGSKLGKVGRDQISW</sequence>
<organism evidence="2 3">
    <name type="scientific">Carpinus fangiana</name>
    <dbReference type="NCBI Taxonomy" id="176857"/>
    <lineage>
        <taxon>Eukaryota</taxon>
        <taxon>Viridiplantae</taxon>
        <taxon>Streptophyta</taxon>
        <taxon>Embryophyta</taxon>
        <taxon>Tracheophyta</taxon>
        <taxon>Spermatophyta</taxon>
        <taxon>Magnoliopsida</taxon>
        <taxon>eudicotyledons</taxon>
        <taxon>Gunneridae</taxon>
        <taxon>Pentapetalae</taxon>
        <taxon>rosids</taxon>
        <taxon>fabids</taxon>
        <taxon>Fagales</taxon>
        <taxon>Betulaceae</taxon>
        <taxon>Carpinus</taxon>
    </lineage>
</organism>
<dbReference type="PANTHER" id="PTHR15032:SF4">
    <property type="entry name" value="N-ACYL-PHOSPHATIDYLETHANOLAMINE-HYDROLYZING PHOSPHOLIPASE D"/>
    <property type="match status" value="1"/>
</dbReference>
<dbReference type="AlphaFoldDB" id="A0A5N6KSS5"/>
<name>A0A5N6KSS5_9ROSI</name>
<dbReference type="InterPro" id="IPR036866">
    <property type="entry name" value="RibonucZ/Hydroxyglut_hydro"/>
</dbReference>
<dbReference type="GO" id="GO:0070292">
    <property type="term" value="P:N-acylphosphatidylethanolamine metabolic process"/>
    <property type="evidence" value="ECO:0007669"/>
    <property type="project" value="TreeGrafter"/>
</dbReference>
<dbReference type="GO" id="GO:0005737">
    <property type="term" value="C:cytoplasm"/>
    <property type="evidence" value="ECO:0007669"/>
    <property type="project" value="TreeGrafter"/>
</dbReference>
<dbReference type="OrthoDB" id="1873440at2759"/>
<dbReference type="Pfam" id="PF12706">
    <property type="entry name" value="Lactamase_B_2"/>
    <property type="match status" value="1"/>
</dbReference>
<evidence type="ECO:0000259" key="1">
    <source>
        <dbReference type="Pfam" id="PF12706"/>
    </source>
</evidence>
<dbReference type="InterPro" id="IPR001279">
    <property type="entry name" value="Metallo-B-lactamas"/>
</dbReference>
<protein>
    <recommendedName>
        <fullName evidence="1">Metallo-beta-lactamase domain-containing protein</fullName>
    </recommendedName>
</protein>
<evidence type="ECO:0000313" key="3">
    <source>
        <dbReference type="Proteomes" id="UP000327013"/>
    </source>
</evidence>
<gene>
    <name evidence="2" type="ORF">FH972_022384</name>
</gene>
<feature type="domain" description="Metallo-beta-lactamase" evidence="1">
    <location>
        <begin position="103"/>
        <end position="202"/>
    </location>
</feature>
<dbReference type="GO" id="GO:0070291">
    <property type="term" value="P:N-acylethanolamine metabolic process"/>
    <property type="evidence" value="ECO:0007669"/>
    <property type="project" value="TreeGrafter"/>
</dbReference>
<reference evidence="2 3" key="1">
    <citation type="submission" date="2019-06" db="EMBL/GenBank/DDBJ databases">
        <title>A chromosomal-level reference genome of Carpinus fangiana (Coryloideae, Betulaceae).</title>
        <authorList>
            <person name="Yang X."/>
            <person name="Wang Z."/>
            <person name="Zhang L."/>
            <person name="Hao G."/>
            <person name="Liu J."/>
            <person name="Yang Y."/>
        </authorList>
    </citation>
    <scope>NUCLEOTIDE SEQUENCE [LARGE SCALE GENOMIC DNA]</scope>
    <source>
        <strain evidence="2">Cfa_2016G</strain>
        <tissue evidence="2">Leaf</tissue>
    </source>
</reference>